<dbReference type="EMBL" id="CAFABF010000070">
    <property type="protein sequence ID" value="CAB4831879.1"/>
    <property type="molecule type" value="Genomic_DNA"/>
</dbReference>
<feature type="domain" description="Transketolase N-terminal" evidence="4">
    <location>
        <begin position="23"/>
        <end position="268"/>
    </location>
</feature>
<comment type="similarity">
    <text evidence="2">Belongs to the transketolase family.</text>
</comment>
<organism evidence="5">
    <name type="scientific">freshwater metagenome</name>
    <dbReference type="NCBI Taxonomy" id="449393"/>
    <lineage>
        <taxon>unclassified sequences</taxon>
        <taxon>metagenomes</taxon>
        <taxon>ecological metagenomes</taxon>
    </lineage>
</organism>
<dbReference type="CDD" id="cd02012">
    <property type="entry name" value="TPP_TK"/>
    <property type="match status" value="1"/>
</dbReference>
<dbReference type="InterPro" id="IPR005474">
    <property type="entry name" value="Transketolase_N"/>
</dbReference>
<keyword evidence="3" id="KW-0786">Thiamine pyrophosphate</keyword>
<proteinExistence type="inferred from homology"/>
<dbReference type="SUPFAM" id="SSF52518">
    <property type="entry name" value="Thiamin diphosphate-binding fold (THDP-binding)"/>
    <property type="match status" value="1"/>
</dbReference>
<accession>A0A6J7AI74</accession>
<comment type="cofactor">
    <cofactor evidence="1">
        <name>thiamine diphosphate</name>
        <dbReference type="ChEBI" id="CHEBI:58937"/>
    </cofactor>
</comment>
<dbReference type="PANTHER" id="PTHR47514">
    <property type="entry name" value="TRANSKETOLASE N-TERMINAL SECTION-RELATED"/>
    <property type="match status" value="1"/>
</dbReference>
<sequence>MSDTAKPFLKPADLALAARHEIISMTSAAKASHVASALSVVDILSVLYCGAANISPENMDAADRDIVILSKGHSASALYSVLALQGFFPKEWLALYCQNDAPLGGHVTSKGVPGVELSTGSLGHGLPYGLGIAMSRKKSGAKGRVFVVMSDGECDEGTTWESAMIANHHELDNLVVIVDRNKIQSLTFTEDTLKLEPFADKWIAFGWDAHTVSGHDYSLLASALSTQTGPKCIIADTTKGKGVDFMENSVLWHYRPPTADDVTKAFEQLSENY</sequence>
<evidence type="ECO:0000259" key="4">
    <source>
        <dbReference type="Pfam" id="PF00456"/>
    </source>
</evidence>
<name>A0A6J7AI74_9ZZZZ</name>
<evidence type="ECO:0000256" key="3">
    <source>
        <dbReference type="ARBA" id="ARBA00023052"/>
    </source>
</evidence>
<evidence type="ECO:0000313" key="5">
    <source>
        <dbReference type="EMBL" id="CAB4831879.1"/>
    </source>
</evidence>
<dbReference type="Pfam" id="PF00456">
    <property type="entry name" value="Transketolase_N"/>
    <property type="match status" value="1"/>
</dbReference>
<evidence type="ECO:0000256" key="2">
    <source>
        <dbReference type="ARBA" id="ARBA00007131"/>
    </source>
</evidence>
<dbReference type="Gene3D" id="3.40.50.970">
    <property type="match status" value="1"/>
</dbReference>
<dbReference type="AlphaFoldDB" id="A0A6J7AI74"/>
<gene>
    <name evidence="5" type="ORF">UFOPK3167_01108</name>
</gene>
<dbReference type="InterPro" id="IPR029061">
    <property type="entry name" value="THDP-binding"/>
</dbReference>
<evidence type="ECO:0000256" key="1">
    <source>
        <dbReference type="ARBA" id="ARBA00001964"/>
    </source>
</evidence>
<protein>
    <submittedName>
        <fullName evidence="5">Unannotated protein</fullName>
    </submittedName>
</protein>
<reference evidence="5" key="1">
    <citation type="submission" date="2020-05" db="EMBL/GenBank/DDBJ databases">
        <authorList>
            <person name="Chiriac C."/>
            <person name="Salcher M."/>
            <person name="Ghai R."/>
            <person name="Kavagutti S V."/>
        </authorList>
    </citation>
    <scope>NUCLEOTIDE SEQUENCE</scope>
</reference>
<dbReference type="PANTHER" id="PTHR47514:SF1">
    <property type="entry name" value="TRANSKETOLASE N-TERMINAL SECTION-RELATED"/>
    <property type="match status" value="1"/>
</dbReference>